<gene>
    <name evidence="9" type="ORF">RIL96_09585</name>
</gene>
<evidence type="ECO:0000256" key="1">
    <source>
        <dbReference type="ARBA" id="ARBA00004202"/>
    </source>
</evidence>
<dbReference type="PROSITE" id="PS50893">
    <property type="entry name" value="ABC_TRANSPORTER_2"/>
    <property type="match status" value="1"/>
</dbReference>
<dbReference type="InterPro" id="IPR050388">
    <property type="entry name" value="ABC_Ni/Peptide_Import"/>
</dbReference>
<sequence>MSAADEVRAPLPDVSAAPLLSVSDLRVEYPTEDGLVVAVDSMDLDVAPGEVHCVVGESGCGKSQTARAVLGLLDPPGRIAAGSIRWREEDGSVTDLTTLKPRGSVMRRIRGGQIGMIFQEPARSMSPMHTVGFQISESLRLHRGLDRRTARNEAVALLEAVHVPKAALRAKSYPFELSGGMRQRAMIAVALAGRPRLLIADEPTTALDVTTQAQILELLREIRDERDMAMVFITHDLGVVADIADRTTVMYLGQAVETTDVFGLFERPVHPYTRSLMRSMPLLGRRENTLATISGTVPSPLERPAGCLFHTRCPVVREGLCDVNEPMMRLLPEVTEAVQAGSADHRLRCVRAEEILAGEITVRTTSGQEGAKDG</sequence>
<keyword evidence="3" id="KW-0813">Transport</keyword>
<dbReference type="InterPro" id="IPR017871">
    <property type="entry name" value="ABC_transporter-like_CS"/>
</dbReference>
<dbReference type="Gene3D" id="3.40.50.300">
    <property type="entry name" value="P-loop containing nucleotide triphosphate hydrolases"/>
    <property type="match status" value="1"/>
</dbReference>
<dbReference type="EMBL" id="JAVKGR010000011">
    <property type="protein sequence ID" value="MDR8019810.1"/>
    <property type="molecule type" value="Genomic_DNA"/>
</dbReference>
<evidence type="ECO:0000256" key="2">
    <source>
        <dbReference type="ARBA" id="ARBA00005417"/>
    </source>
</evidence>
<keyword evidence="5" id="KW-0547">Nucleotide-binding</keyword>
<evidence type="ECO:0000256" key="4">
    <source>
        <dbReference type="ARBA" id="ARBA00022475"/>
    </source>
</evidence>
<evidence type="ECO:0000256" key="3">
    <source>
        <dbReference type="ARBA" id="ARBA00022448"/>
    </source>
</evidence>
<reference evidence="9 10" key="1">
    <citation type="submission" date="2023-09" db="EMBL/GenBank/DDBJ databases">
        <title>Description of three actinobacteria isolated from air of manufacturing shop in a pharmaceutical factory.</title>
        <authorList>
            <person name="Zhang D.-F."/>
        </authorList>
    </citation>
    <scope>NUCLEOTIDE SEQUENCE [LARGE SCALE GENOMIC DNA]</scope>
    <source>
        <strain evidence="9 10">LY-0111</strain>
    </source>
</reference>
<organism evidence="9 10">
    <name type="scientific">Nesterenkonia aerolata</name>
    <dbReference type="NCBI Taxonomy" id="3074079"/>
    <lineage>
        <taxon>Bacteria</taxon>
        <taxon>Bacillati</taxon>
        <taxon>Actinomycetota</taxon>
        <taxon>Actinomycetes</taxon>
        <taxon>Micrococcales</taxon>
        <taxon>Micrococcaceae</taxon>
        <taxon>Nesterenkonia</taxon>
    </lineage>
</organism>
<dbReference type="PROSITE" id="PS00211">
    <property type="entry name" value="ABC_TRANSPORTER_1"/>
    <property type="match status" value="1"/>
</dbReference>
<evidence type="ECO:0000313" key="10">
    <source>
        <dbReference type="Proteomes" id="UP001251870"/>
    </source>
</evidence>
<dbReference type="PANTHER" id="PTHR43297">
    <property type="entry name" value="OLIGOPEPTIDE TRANSPORT ATP-BINDING PROTEIN APPD"/>
    <property type="match status" value="1"/>
</dbReference>
<comment type="subcellular location">
    <subcellularLocation>
        <location evidence="1">Cell membrane</location>
        <topology evidence="1">Peripheral membrane protein</topology>
    </subcellularLocation>
</comment>
<evidence type="ECO:0000256" key="7">
    <source>
        <dbReference type="ARBA" id="ARBA00023136"/>
    </source>
</evidence>
<comment type="similarity">
    <text evidence="2">Belongs to the ABC transporter superfamily.</text>
</comment>
<dbReference type="InterPro" id="IPR027417">
    <property type="entry name" value="P-loop_NTPase"/>
</dbReference>
<evidence type="ECO:0000259" key="8">
    <source>
        <dbReference type="PROSITE" id="PS50893"/>
    </source>
</evidence>
<dbReference type="PANTHER" id="PTHR43297:SF2">
    <property type="entry name" value="DIPEPTIDE TRANSPORT ATP-BINDING PROTEIN DPPD"/>
    <property type="match status" value="1"/>
</dbReference>
<dbReference type="GO" id="GO:0005524">
    <property type="term" value="F:ATP binding"/>
    <property type="evidence" value="ECO:0007669"/>
    <property type="project" value="UniProtKB-KW"/>
</dbReference>
<dbReference type="InterPro" id="IPR013563">
    <property type="entry name" value="Oligopep_ABC_C"/>
</dbReference>
<keyword evidence="4" id="KW-1003">Cell membrane</keyword>
<name>A0ABU2DU39_9MICC</name>
<keyword evidence="10" id="KW-1185">Reference proteome</keyword>
<dbReference type="InterPro" id="IPR003593">
    <property type="entry name" value="AAA+_ATPase"/>
</dbReference>
<dbReference type="NCBIfam" id="TIGR01727">
    <property type="entry name" value="oligo_HPY"/>
    <property type="match status" value="1"/>
</dbReference>
<evidence type="ECO:0000256" key="6">
    <source>
        <dbReference type="ARBA" id="ARBA00022840"/>
    </source>
</evidence>
<keyword evidence="6 9" id="KW-0067">ATP-binding</keyword>
<protein>
    <submittedName>
        <fullName evidence="9">ABC transporter ATP-binding protein</fullName>
    </submittedName>
</protein>
<evidence type="ECO:0000313" key="9">
    <source>
        <dbReference type="EMBL" id="MDR8019810.1"/>
    </source>
</evidence>
<dbReference type="RefSeq" id="WP_310548801.1">
    <property type="nucleotide sequence ID" value="NZ_JAVKGR010000011.1"/>
</dbReference>
<keyword evidence="7" id="KW-0472">Membrane</keyword>
<evidence type="ECO:0000256" key="5">
    <source>
        <dbReference type="ARBA" id="ARBA00022741"/>
    </source>
</evidence>
<dbReference type="InterPro" id="IPR003439">
    <property type="entry name" value="ABC_transporter-like_ATP-bd"/>
</dbReference>
<dbReference type="SUPFAM" id="SSF52540">
    <property type="entry name" value="P-loop containing nucleoside triphosphate hydrolases"/>
    <property type="match status" value="1"/>
</dbReference>
<accession>A0ABU2DU39</accession>
<comment type="caution">
    <text evidence="9">The sequence shown here is derived from an EMBL/GenBank/DDBJ whole genome shotgun (WGS) entry which is preliminary data.</text>
</comment>
<dbReference type="CDD" id="cd03257">
    <property type="entry name" value="ABC_NikE_OppD_transporters"/>
    <property type="match status" value="1"/>
</dbReference>
<dbReference type="Proteomes" id="UP001251870">
    <property type="component" value="Unassembled WGS sequence"/>
</dbReference>
<dbReference type="SMART" id="SM00382">
    <property type="entry name" value="AAA"/>
    <property type="match status" value="1"/>
</dbReference>
<dbReference type="Pfam" id="PF08352">
    <property type="entry name" value="oligo_HPY"/>
    <property type="match status" value="1"/>
</dbReference>
<feature type="domain" description="ABC transporter" evidence="8">
    <location>
        <begin position="20"/>
        <end position="277"/>
    </location>
</feature>
<dbReference type="Pfam" id="PF00005">
    <property type="entry name" value="ABC_tran"/>
    <property type="match status" value="1"/>
</dbReference>
<proteinExistence type="inferred from homology"/>